<gene>
    <name evidence="6" type="ORF">PF004_g754</name>
    <name evidence="5" type="ORF">PF005_g550</name>
    <name evidence="4" type="ORF">PF006_g2643</name>
    <name evidence="3" type="ORF">PF007_g637</name>
    <name evidence="7" type="ORF">PF008_g2318</name>
    <name evidence="2" type="ORF">PF009_g604</name>
</gene>
<evidence type="ECO:0000313" key="4">
    <source>
        <dbReference type="EMBL" id="KAE9153210.1"/>
    </source>
</evidence>
<dbReference type="Proteomes" id="UP000440732">
    <property type="component" value="Unassembled WGS sequence"/>
</dbReference>
<dbReference type="EMBL" id="QXFZ01000013">
    <property type="protein sequence ID" value="KAE9140459.1"/>
    <property type="molecule type" value="Genomic_DNA"/>
</dbReference>
<dbReference type="Proteomes" id="UP000441208">
    <property type="component" value="Unassembled WGS sequence"/>
</dbReference>
<keyword evidence="9" id="KW-1185">Reference proteome</keyword>
<dbReference type="EMBL" id="QXGC01000016">
    <property type="protein sequence ID" value="KAE9255085.1"/>
    <property type="molecule type" value="Genomic_DNA"/>
</dbReference>
<evidence type="ECO:0000313" key="7">
    <source>
        <dbReference type="EMBL" id="KAE9359237.1"/>
    </source>
</evidence>
<evidence type="ECO:0000313" key="8">
    <source>
        <dbReference type="Proteomes" id="UP000429523"/>
    </source>
</evidence>
<evidence type="ECO:0000313" key="11">
    <source>
        <dbReference type="Proteomes" id="UP000441208"/>
    </source>
</evidence>
<dbReference type="EMBL" id="QXGA01000077">
    <property type="protein sequence ID" value="KAE9153210.1"/>
    <property type="molecule type" value="Genomic_DNA"/>
</dbReference>
<reference evidence="8 9" key="1">
    <citation type="submission" date="2018-08" db="EMBL/GenBank/DDBJ databases">
        <title>Genomic investigation of the strawberry pathogen Phytophthora fragariae indicates pathogenicity is determined by transcriptional variation in three key races.</title>
        <authorList>
            <person name="Adams T.M."/>
            <person name="Armitage A.D."/>
            <person name="Sobczyk M.K."/>
            <person name="Bates H.J."/>
            <person name="Dunwell J.M."/>
            <person name="Nellist C.F."/>
            <person name="Harrison R.J."/>
        </authorList>
    </citation>
    <scope>NUCLEOTIDE SEQUENCE [LARGE SCALE GENOMIC DNA]</scope>
    <source>
        <strain evidence="6 12">BC-23</strain>
        <strain evidence="5 9">NOV-27</strain>
        <strain evidence="4 10">NOV-5</strain>
        <strain evidence="3 11">NOV-71</strain>
        <strain evidence="7 13">NOV-77</strain>
        <strain evidence="2 8">NOV-9</strain>
    </source>
</reference>
<comment type="caution">
    <text evidence="5">The sequence shown here is derived from an EMBL/GenBank/DDBJ whole genome shotgun (WGS) entry which is preliminary data.</text>
</comment>
<dbReference type="Proteomes" id="UP000429523">
    <property type="component" value="Unassembled WGS sequence"/>
</dbReference>
<dbReference type="Proteomes" id="UP000476176">
    <property type="component" value="Unassembled WGS sequence"/>
</dbReference>
<dbReference type="EMBL" id="QXGF01000012">
    <property type="protein sequence ID" value="KAE8949854.1"/>
    <property type="molecule type" value="Genomic_DNA"/>
</dbReference>
<dbReference type="EMBL" id="QXGB01000011">
    <property type="protein sequence ID" value="KAE9237660.1"/>
    <property type="molecule type" value="Genomic_DNA"/>
</dbReference>
<proteinExistence type="predicted"/>
<organism evidence="5 9">
    <name type="scientific">Phytophthora fragariae</name>
    <dbReference type="NCBI Taxonomy" id="53985"/>
    <lineage>
        <taxon>Eukaryota</taxon>
        <taxon>Sar</taxon>
        <taxon>Stramenopiles</taxon>
        <taxon>Oomycota</taxon>
        <taxon>Peronosporomycetes</taxon>
        <taxon>Peronosporales</taxon>
        <taxon>Peronosporaceae</taxon>
        <taxon>Phytophthora</taxon>
    </lineage>
</organism>
<accession>A0A6A3ZJ56</accession>
<evidence type="ECO:0000313" key="2">
    <source>
        <dbReference type="EMBL" id="KAE8949854.1"/>
    </source>
</evidence>
<evidence type="ECO:0000313" key="10">
    <source>
        <dbReference type="Proteomes" id="UP000440732"/>
    </source>
</evidence>
<evidence type="ECO:0000313" key="3">
    <source>
        <dbReference type="EMBL" id="KAE9140459.1"/>
    </source>
</evidence>
<name>A0A6A3ZJ56_9STRA</name>
<evidence type="ECO:0000313" key="13">
    <source>
        <dbReference type="Proteomes" id="UP000486351"/>
    </source>
</evidence>
<evidence type="ECO:0000313" key="9">
    <source>
        <dbReference type="Proteomes" id="UP000433483"/>
    </source>
</evidence>
<feature type="region of interest" description="Disordered" evidence="1">
    <location>
        <begin position="36"/>
        <end position="109"/>
    </location>
</feature>
<dbReference type="Proteomes" id="UP000433483">
    <property type="component" value="Unassembled WGS sequence"/>
</dbReference>
<dbReference type="AlphaFoldDB" id="A0A6A3ZJ56"/>
<evidence type="ECO:0000313" key="12">
    <source>
        <dbReference type="Proteomes" id="UP000476176"/>
    </source>
</evidence>
<evidence type="ECO:0000256" key="1">
    <source>
        <dbReference type="SAM" id="MobiDB-lite"/>
    </source>
</evidence>
<dbReference type="Proteomes" id="UP000486351">
    <property type="component" value="Unassembled WGS sequence"/>
</dbReference>
<evidence type="ECO:0000313" key="5">
    <source>
        <dbReference type="EMBL" id="KAE9237660.1"/>
    </source>
</evidence>
<evidence type="ECO:0000313" key="6">
    <source>
        <dbReference type="EMBL" id="KAE9255085.1"/>
    </source>
</evidence>
<dbReference type="EMBL" id="QXFY01000062">
    <property type="protein sequence ID" value="KAE9359237.1"/>
    <property type="molecule type" value="Genomic_DNA"/>
</dbReference>
<sequence length="109" mass="12234">MQAFAKIYQNRSVVRVAQPSCVDVAEMKFGTLGVTLGRTNANDKSKPHPDSSFPNDTNGIMDEQDNGQDDYGQEDYGLDEYSPEDFGQDEDDYGQDEYGQDENDYGQDE</sequence>
<protein>
    <submittedName>
        <fullName evidence="5">Uncharacterized protein</fullName>
    </submittedName>
</protein>
<feature type="compositionally biased region" description="Acidic residues" evidence="1">
    <location>
        <begin position="62"/>
        <end position="109"/>
    </location>
</feature>